<feature type="transmembrane region" description="Helical" evidence="1">
    <location>
        <begin position="131"/>
        <end position="154"/>
    </location>
</feature>
<evidence type="ECO:0000256" key="1">
    <source>
        <dbReference type="SAM" id="Phobius"/>
    </source>
</evidence>
<dbReference type="SUPFAM" id="SSF103473">
    <property type="entry name" value="MFS general substrate transporter"/>
    <property type="match status" value="1"/>
</dbReference>
<dbReference type="Gene3D" id="1.20.1250.20">
    <property type="entry name" value="MFS general substrate transporter like domains"/>
    <property type="match status" value="1"/>
</dbReference>
<dbReference type="InterPro" id="IPR011701">
    <property type="entry name" value="MFS"/>
</dbReference>
<keyword evidence="1" id="KW-0472">Membrane</keyword>
<name>A0A6B0YQ99_9CHLR</name>
<feature type="transmembrane region" description="Helical" evidence="1">
    <location>
        <begin position="93"/>
        <end position="119"/>
    </location>
</feature>
<dbReference type="GO" id="GO:0022857">
    <property type="term" value="F:transmembrane transporter activity"/>
    <property type="evidence" value="ECO:0007669"/>
    <property type="project" value="InterPro"/>
</dbReference>
<sequence>MLKQNPTRIYLFIGGGRALFNALVFTINLIYQVETVGLNPLQMVLVGTVLEVTVLLFEVPTGAVADVYSRRLSVIIGLALVGCGYLLEGSIPMFWAVLGAQVLWGIGYTFVSGALQAWLSDEIGVEAAGPVYLRSTQVELIAGFVGIGVSVWLASRWLQLPILVGGVLYIALAACMALVMPETGFRPTPPEERETWKQMAGTARAGWRAVRGHPALRIVVGLSLVTGLYSEGYDRLWTPHLLNSFDFPSFFGLNDSVFWFGVIGAGATLTGIAATELARRGRVAEEQTRSINWLTLLYGLLPASLLFLAWTRSFWVAMVALWGINLCRSTIEPLENAWVVRNTRSAQRATVISLWGQANSIGQAVGGPVLGWIGTAARIPVALTVSSAVLLPAQWLLALAGRDRSPEENATNGREEF</sequence>
<feature type="transmembrane region" description="Helical" evidence="1">
    <location>
        <begin position="9"/>
        <end position="31"/>
    </location>
</feature>
<comment type="caution">
    <text evidence="2">The sequence shown here is derived from an EMBL/GenBank/DDBJ whole genome shotgun (WGS) entry which is preliminary data.</text>
</comment>
<keyword evidence="1" id="KW-0812">Transmembrane</keyword>
<dbReference type="InterPro" id="IPR036259">
    <property type="entry name" value="MFS_trans_sf"/>
</dbReference>
<organism evidence="2">
    <name type="scientific">Caldilineaceae bacterium SB0664_bin_27</name>
    <dbReference type="NCBI Taxonomy" id="2605260"/>
    <lineage>
        <taxon>Bacteria</taxon>
        <taxon>Bacillati</taxon>
        <taxon>Chloroflexota</taxon>
        <taxon>Caldilineae</taxon>
        <taxon>Caldilineales</taxon>
        <taxon>Caldilineaceae</taxon>
    </lineage>
</organism>
<keyword evidence="1" id="KW-1133">Transmembrane helix</keyword>
<feature type="transmembrane region" description="Helical" evidence="1">
    <location>
        <begin position="160"/>
        <end position="179"/>
    </location>
</feature>
<gene>
    <name evidence="2" type="ORF">F4Y42_04980</name>
</gene>
<feature type="transmembrane region" description="Helical" evidence="1">
    <location>
        <begin position="290"/>
        <end position="308"/>
    </location>
</feature>
<dbReference type="Pfam" id="PF07690">
    <property type="entry name" value="MFS_1"/>
    <property type="match status" value="1"/>
</dbReference>
<dbReference type="PANTHER" id="PTHR23530:SF1">
    <property type="entry name" value="PERMEASE, MAJOR FACILITATOR SUPERFAMILY-RELATED"/>
    <property type="match status" value="1"/>
</dbReference>
<feature type="transmembrane region" description="Helical" evidence="1">
    <location>
        <begin position="257"/>
        <end position="278"/>
    </location>
</feature>
<reference evidence="2" key="1">
    <citation type="submission" date="2019-09" db="EMBL/GenBank/DDBJ databases">
        <title>Characterisation of the sponge microbiome using genome-centric metagenomics.</title>
        <authorList>
            <person name="Engelberts J.P."/>
            <person name="Robbins S.J."/>
            <person name="De Goeij J.M."/>
            <person name="Aranda M."/>
            <person name="Bell S.C."/>
            <person name="Webster N.S."/>
        </authorList>
    </citation>
    <scope>NUCLEOTIDE SEQUENCE</scope>
    <source>
        <strain evidence="2">SB0664_bin_27</strain>
    </source>
</reference>
<dbReference type="AlphaFoldDB" id="A0A6B0YQ99"/>
<feature type="transmembrane region" description="Helical" evidence="1">
    <location>
        <begin position="69"/>
        <end position="87"/>
    </location>
</feature>
<dbReference type="EMBL" id="VXRG01000042">
    <property type="protein sequence ID" value="MXY92787.1"/>
    <property type="molecule type" value="Genomic_DNA"/>
</dbReference>
<dbReference type="InterPro" id="IPR053160">
    <property type="entry name" value="MFS_DHA3_Transporter"/>
</dbReference>
<proteinExistence type="predicted"/>
<protein>
    <submittedName>
        <fullName evidence="2">MFS transporter</fullName>
    </submittedName>
</protein>
<dbReference type="PANTHER" id="PTHR23530">
    <property type="entry name" value="TRANSPORT PROTEIN-RELATED"/>
    <property type="match status" value="1"/>
</dbReference>
<evidence type="ECO:0000313" key="2">
    <source>
        <dbReference type="EMBL" id="MXY92787.1"/>
    </source>
</evidence>
<accession>A0A6B0YQ99</accession>